<name>B8LEJ0_THAPS</name>
<gene>
    <name evidence="1" type="ORF">THAPSDRAFT_bd884</name>
</gene>
<reference evidence="1 2" key="1">
    <citation type="journal article" date="2004" name="Science">
        <title>The genome of the diatom Thalassiosira pseudonana: ecology, evolution, and metabolism.</title>
        <authorList>
            <person name="Armbrust E.V."/>
            <person name="Berges J.A."/>
            <person name="Bowler C."/>
            <person name="Green B.R."/>
            <person name="Martinez D."/>
            <person name="Putnam N.H."/>
            <person name="Zhou S."/>
            <person name="Allen A.E."/>
            <person name="Apt K.E."/>
            <person name="Bechner M."/>
            <person name="Brzezinski M.A."/>
            <person name="Chaal B.K."/>
            <person name="Chiovitti A."/>
            <person name="Davis A.K."/>
            <person name="Demarest M.S."/>
            <person name="Detter J.C."/>
            <person name="Glavina T."/>
            <person name="Goodstein D."/>
            <person name="Hadi M.Z."/>
            <person name="Hellsten U."/>
            <person name="Hildebrand M."/>
            <person name="Jenkins B.D."/>
            <person name="Jurka J."/>
            <person name="Kapitonov V.V."/>
            <person name="Kroger N."/>
            <person name="Lau W.W."/>
            <person name="Lane T.W."/>
            <person name="Larimer F.W."/>
            <person name="Lippmeier J.C."/>
            <person name="Lucas S."/>
            <person name="Medina M."/>
            <person name="Montsant A."/>
            <person name="Obornik M."/>
            <person name="Parker M.S."/>
            <person name="Palenik B."/>
            <person name="Pazour G.J."/>
            <person name="Richardson P.M."/>
            <person name="Rynearson T.A."/>
            <person name="Saito M.A."/>
            <person name="Schwartz D.C."/>
            <person name="Thamatrakoln K."/>
            <person name="Valentin K."/>
            <person name="Vardi A."/>
            <person name="Wilkerson F.P."/>
            <person name="Rokhsar D.S."/>
        </authorList>
    </citation>
    <scope>NUCLEOTIDE SEQUENCE [LARGE SCALE GENOMIC DNA]</scope>
    <source>
        <strain evidence="1 2">CCMP1335</strain>
    </source>
</reference>
<dbReference type="RefSeq" id="XP_002297451.1">
    <property type="nucleotide sequence ID" value="XM_002297415.1"/>
</dbReference>
<dbReference type="Proteomes" id="UP000001449">
    <property type="component" value="Unassembled WGS sequence"/>
</dbReference>
<organism evidence="1 2">
    <name type="scientific">Thalassiosira pseudonana</name>
    <name type="common">Marine diatom</name>
    <name type="synonym">Cyclotella nana</name>
    <dbReference type="NCBI Taxonomy" id="35128"/>
    <lineage>
        <taxon>Eukaryota</taxon>
        <taxon>Sar</taxon>
        <taxon>Stramenopiles</taxon>
        <taxon>Ochrophyta</taxon>
        <taxon>Bacillariophyta</taxon>
        <taxon>Coscinodiscophyceae</taxon>
        <taxon>Thalassiosirophycidae</taxon>
        <taxon>Thalassiosirales</taxon>
        <taxon>Thalassiosiraceae</taxon>
        <taxon>Thalassiosira</taxon>
    </lineage>
</organism>
<proteinExistence type="predicted"/>
<accession>B8LEJ0</accession>
<keyword evidence="2" id="KW-1185">Reference proteome</keyword>
<evidence type="ECO:0000313" key="2">
    <source>
        <dbReference type="Proteomes" id="UP000001449"/>
    </source>
</evidence>
<dbReference type="eggNOG" id="ENOG502T9V2">
    <property type="taxonomic scope" value="Eukaryota"/>
</dbReference>
<dbReference type="KEGG" id="tps:THAPSDRAFT_bd884"/>
<protein>
    <submittedName>
        <fullName evidence="1">Uncharacterized protein</fullName>
    </submittedName>
</protein>
<dbReference type="AlphaFoldDB" id="B8LEJ0"/>
<dbReference type="InParanoid" id="B8LEJ0"/>
<dbReference type="GeneID" id="7446028"/>
<dbReference type="EMBL" id="DS999441">
    <property type="protein sequence ID" value="EED86268.1"/>
    <property type="molecule type" value="Genomic_DNA"/>
</dbReference>
<reference evidence="1 2" key="2">
    <citation type="journal article" date="2008" name="Nature">
        <title>The Phaeodactylum genome reveals the evolutionary history of diatom genomes.</title>
        <authorList>
            <person name="Bowler C."/>
            <person name="Allen A.E."/>
            <person name="Badger J.H."/>
            <person name="Grimwood J."/>
            <person name="Jabbari K."/>
            <person name="Kuo A."/>
            <person name="Maheswari U."/>
            <person name="Martens C."/>
            <person name="Maumus F."/>
            <person name="Otillar R.P."/>
            <person name="Rayko E."/>
            <person name="Salamov A."/>
            <person name="Vandepoele K."/>
            <person name="Beszteri B."/>
            <person name="Gruber A."/>
            <person name="Heijde M."/>
            <person name="Katinka M."/>
            <person name="Mock T."/>
            <person name="Valentin K."/>
            <person name="Verret F."/>
            <person name="Berges J.A."/>
            <person name="Brownlee C."/>
            <person name="Cadoret J.P."/>
            <person name="Chiovitti A."/>
            <person name="Choi C.J."/>
            <person name="Coesel S."/>
            <person name="De Martino A."/>
            <person name="Detter J.C."/>
            <person name="Durkin C."/>
            <person name="Falciatore A."/>
            <person name="Fournet J."/>
            <person name="Haruta M."/>
            <person name="Huysman M.J."/>
            <person name="Jenkins B.D."/>
            <person name="Jiroutova K."/>
            <person name="Jorgensen R.E."/>
            <person name="Joubert Y."/>
            <person name="Kaplan A."/>
            <person name="Kroger N."/>
            <person name="Kroth P.G."/>
            <person name="La Roche J."/>
            <person name="Lindquist E."/>
            <person name="Lommer M."/>
            <person name="Martin-Jezequel V."/>
            <person name="Lopez P.J."/>
            <person name="Lucas S."/>
            <person name="Mangogna M."/>
            <person name="McGinnis K."/>
            <person name="Medlin L.K."/>
            <person name="Montsant A."/>
            <person name="Oudot-Le Secq M.P."/>
            <person name="Napoli C."/>
            <person name="Obornik M."/>
            <person name="Parker M.S."/>
            <person name="Petit J.L."/>
            <person name="Porcel B.M."/>
            <person name="Poulsen N."/>
            <person name="Robison M."/>
            <person name="Rychlewski L."/>
            <person name="Rynearson T.A."/>
            <person name="Schmutz J."/>
            <person name="Shapiro H."/>
            <person name="Siaut M."/>
            <person name="Stanley M."/>
            <person name="Sussman M.R."/>
            <person name="Taylor A.R."/>
            <person name="Vardi A."/>
            <person name="von Dassow P."/>
            <person name="Vyverman W."/>
            <person name="Willis A."/>
            <person name="Wyrwicz L.S."/>
            <person name="Rokhsar D.S."/>
            <person name="Weissenbach J."/>
            <person name="Armbrust E.V."/>
            <person name="Green B.R."/>
            <person name="Van de Peer Y."/>
            <person name="Grigoriev I.V."/>
        </authorList>
    </citation>
    <scope>NUCLEOTIDE SEQUENCE [LARGE SCALE GENOMIC DNA]</scope>
    <source>
        <strain evidence="1 2">CCMP1335</strain>
    </source>
</reference>
<dbReference type="HOGENOM" id="CLU_1716932_0_0_1"/>
<sequence length="160" mass="17648">MLTSLALRTASRFAPRVVAFTTTTASRNVGAATAARRTASIRFMGSEPFAVDAPDGDHDLQDLEESSEWTKRTIDVASVLEDADAITEMHNAVLDSSAFAVDAPDGEHDLEDVEEHLAGVERIINSASVLEDSEEVKEKHLRQEEIRKQTVERSFENSKY</sequence>
<dbReference type="PaxDb" id="35128-Thapsdraft884"/>
<evidence type="ECO:0000313" key="1">
    <source>
        <dbReference type="EMBL" id="EED86268.1"/>
    </source>
</evidence>